<feature type="binding site" evidence="5">
    <location>
        <position position="89"/>
    </location>
    <ligand>
        <name>Zn(2+)</name>
        <dbReference type="ChEBI" id="CHEBI:29105"/>
    </ligand>
</feature>
<evidence type="ECO:0000256" key="7">
    <source>
        <dbReference type="PROSITE-ProRule" id="PRU00703"/>
    </source>
</evidence>
<feature type="site" description="Catalytically relevant" evidence="6">
    <location>
        <position position="159"/>
    </location>
</feature>
<feature type="domain" description="CBS" evidence="8">
    <location>
        <begin position="280"/>
        <end position="337"/>
    </location>
</feature>
<comment type="caution">
    <text evidence="10">The sequence shown here is derived from an EMBL/GenBank/DDBJ whole genome shotgun (WGS) entry which is preliminary data.</text>
</comment>
<evidence type="ECO:0000313" key="10">
    <source>
        <dbReference type="EMBL" id="MBB5729825.1"/>
    </source>
</evidence>
<accession>A0A7W9BTH5</accession>
<dbReference type="RefSeq" id="WP_229673925.1">
    <property type="nucleotide sequence ID" value="NZ_BMJP01000003.1"/>
</dbReference>
<dbReference type="GO" id="GO:0005975">
    <property type="term" value="P:carbohydrate metabolic process"/>
    <property type="evidence" value="ECO:0007669"/>
    <property type="project" value="InterPro"/>
</dbReference>
<dbReference type="InterPro" id="IPR050986">
    <property type="entry name" value="GutQ/KpsF_isomerases"/>
</dbReference>
<dbReference type="PROSITE" id="PS51464">
    <property type="entry name" value="SIS"/>
    <property type="match status" value="1"/>
</dbReference>
<reference evidence="10 11" key="1">
    <citation type="submission" date="2020-08" db="EMBL/GenBank/DDBJ databases">
        <title>Genomic Encyclopedia of Type Strains, Phase IV (KMG-IV): sequencing the most valuable type-strain genomes for metagenomic binning, comparative biology and taxonomic classification.</title>
        <authorList>
            <person name="Goeker M."/>
        </authorList>
    </citation>
    <scope>NUCLEOTIDE SEQUENCE [LARGE SCALE GENOMIC DNA]</scope>
    <source>
        <strain evidence="10 11">DSM 103336</strain>
    </source>
</reference>
<evidence type="ECO:0000256" key="6">
    <source>
        <dbReference type="PIRSR" id="PIRSR004692-3"/>
    </source>
</evidence>
<organism evidence="10 11">
    <name type="scientific">Sphingomonas prati</name>
    <dbReference type="NCBI Taxonomy" id="1843237"/>
    <lineage>
        <taxon>Bacteria</taxon>
        <taxon>Pseudomonadati</taxon>
        <taxon>Pseudomonadota</taxon>
        <taxon>Alphaproteobacteria</taxon>
        <taxon>Sphingomonadales</taxon>
        <taxon>Sphingomonadaceae</taxon>
        <taxon>Sphingomonas</taxon>
    </lineage>
</organism>
<keyword evidence="5" id="KW-0479">Metal-binding</keyword>
<dbReference type="PANTHER" id="PTHR42745">
    <property type="match status" value="1"/>
</dbReference>
<dbReference type="CDD" id="cd05014">
    <property type="entry name" value="SIS_Kpsf"/>
    <property type="match status" value="1"/>
</dbReference>
<dbReference type="InterPro" id="IPR004800">
    <property type="entry name" value="KdsD/KpsF-type"/>
</dbReference>
<dbReference type="EC" id="5.3.1.13" evidence="10"/>
<sequence length="337" mass="35195">MRYGTDPSRLSPEDARAARLREGRSVIAIEAAALSRLRETLDDSFADAVELLLTLPGRVIVTGMGKSGHIARKIAATLASTGTPALFVHPAEAAHGDLGMMIPGDALIMLSNSGGTTELKPMIGHAAVLGMPIIAISARRNSTLMRAAAIRLMLPAAAEACPANIAPTTSTAMMLALGDALAMATMHERGLSRDGFQALHPGGTIGLRLMRVAAVMHCDEEMPVVPADMSMREVVLTMTRLTFGIAGVVDDAGRLIGVITDGDLRRHVDALMTGTARDVMTHDPITIGAASFAEDALALMNDHKITALFVTGGDGADGQDVPVGVVTIHDFLRLGLA</sequence>
<dbReference type="InterPro" id="IPR001347">
    <property type="entry name" value="SIS_dom"/>
</dbReference>
<comment type="similarity">
    <text evidence="1 4">Belongs to the SIS family. GutQ/KpsF subfamily.</text>
</comment>
<dbReference type="CDD" id="cd04604">
    <property type="entry name" value="CBS_pair_SIS_assoc"/>
    <property type="match status" value="1"/>
</dbReference>
<keyword evidence="5" id="KW-0862">Zinc</keyword>
<feature type="domain" description="CBS" evidence="8">
    <location>
        <begin position="216"/>
        <end position="279"/>
    </location>
</feature>
<dbReference type="Pfam" id="PF01380">
    <property type="entry name" value="SIS"/>
    <property type="match status" value="1"/>
</dbReference>
<keyword evidence="3 7" id="KW-0129">CBS domain</keyword>
<dbReference type="Proteomes" id="UP000546701">
    <property type="component" value="Unassembled WGS sequence"/>
</dbReference>
<dbReference type="SMART" id="SM00116">
    <property type="entry name" value="CBS"/>
    <property type="match status" value="2"/>
</dbReference>
<evidence type="ECO:0000256" key="5">
    <source>
        <dbReference type="PIRSR" id="PIRSR004692-2"/>
    </source>
</evidence>
<feature type="domain" description="SIS" evidence="9">
    <location>
        <begin position="48"/>
        <end position="191"/>
    </location>
</feature>
<evidence type="ECO:0000259" key="9">
    <source>
        <dbReference type="PROSITE" id="PS51464"/>
    </source>
</evidence>
<dbReference type="PROSITE" id="PS51371">
    <property type="entry name" value="CBS"/>
    <property type="match status" value="2"/>
</dbReference>
<dbReference type="InterPro" id="IPR000644">
    <property type="entry name" value="CBS_dom"/>
</dbReference>
<dbReference type="InterPro" id="IPR046348">
    <property type="entry name" value="SIS_dom_sf"/>
</dbReference>
<dbReference type="PANTHER" id="PTHR42745:SF1">
    <property type="entry name" value="ARABINOSE 5-PHOSPHATE ISOMERASE KDSD"/>
    <property type="match status" value="1"/>
</dbReference>
<feature type="site" description="Catalytically relevant" evidence="6">
    <location>
        <position position="200"/>
    </location>
</feature>
<name>A0A7W9BTH5_9SPHN</name>
<evidence type="ECO:0000313" key="11">
    <source>
        <dbReference type="Proteomes" id="UP000546701"/>
    </source>
</evidence>
<proteinExistence type="inferred from homology"/>
<protein>
    <submittedName>
        <fullName evidence="10">Arabinose-5-phosphate isomerase</fullName>
        <ecNumber evidence="10">5.3.1.13</ecNumber>
    </submittedName>
</protein>
<dbReference type="GO" id="GO:0097367">
    <property type="term" value="F:carbohydrate derivative binding"/>
    <property type="evidence" value="ECO:0007669"/>
    <property type="project" value="InterPro"/>
</dbReference>
<dbReference type="AlphaFoldDB" id="A0A7W9BTH5"/>
<dbReference type="Gene3D" id="3.40.50.10490">
    <property type="entry name" value="Glucose-6-phosphate isomerase like protein, domain 1"/>
    <property type="match status" value="1"/>
</dbReference>
<dbReference type="InterPro" id="IPR035474">
    <property type="entry name" value="SIS_Kpsf"/>
</dbReference>
<evidence type="ECO:0000256" key="1">
    <source>
        <dbReference type="ARBA" id="ARBA00008165"/>
    </source>
</evidence>
<feature type="site" description="Catalytically relevant" evidence="6">
    <location>
        <position position="118"/>
    </location>
</feature>
<feature type="site" description="Catalytically relevant" evidence="6">
    <location>
        <position position="66"/>
    </location>
</feature>
<dbReference type="InterPro" id="IPR046342">
    <property type="entry name" value="CBS_dom_sf"/>
</dbReference>
<evidence type="ECO:0000256" key="2">
    <source>
        <dbReference type="ARBA" id="ARBA00022737"/>
    </source>
</evidence>
<gene>
    <name evidence="10" type="ORF">FHS99_002321</name>
</gene>
<dbReference type="Gene3D" id="3.10.580.10">
    <property type="entry name" value="CBS-domain"/>
    <property type="match status" value="1"/>
</dbReference>
<dbReference type="EMBL" id="JACIJR010000005">
    <property type="protein sequence ID" value="MBB5729825.1"/>
    <property type="molecule type" value="Genomic_DNA"/>
</dbReference>
<keyword evidence="10" id="KW-0413">Isomerase</keyword>
<dbReference type="NCBIfam" id="TIGR00393">
    <property type="entry name" value="kpsF"/>
    <property type="match status" value="1"/>
</dbReference>
<keyword evidence="11" id="KW-1185">Reference proteome</keyword>
<dbReference type="GO" id="GO:0019146">
    <property type="term" value="F:arabinose-5-phosphate isomerase activity"/>
    <property type="evidence" value="ECO:0007669"/>
    <property type="project" value="UniProtKB-EC"/>
</dbReference>
<dbReference type="GO" id="GO:0046872">
    <property type="term" value="F:metal ion binding"/>
    <property type="evidence" value="ECO:0007669"/>
    <property type="project" value="UniProtKB-KW"/>
</dbReference>
<dbReference type="SUPFAM" id="SSF53697">
    <property type="entry name" value="SIS domain"/>
    <property type="match status" value="1"/>
</dbReference>
<dbReference type="Pfam" id="PF00571">
    <property type="entry name" value="CBS"/>
    <property type="match status" value="2"/>
</dbReference>
<evidence type="ECO:0000256" key="4">
    <source>
        <dbReference type="PIRNR" id="PIRNR004692"/>
    </source>
</evidence>
<dbReference type="FunFam" id="3.40.50.10490:FF:000011">
    <property type="entry name" value="Arabinose 5-phosphate isomerase"/>
    <property type="match status" value="1"/>
</dbReference>
<evidence type="ECO:0000259" key="8">
    <source>
        <dbReference type="PROSITE" id="PS51371"/>
    </source>
</evidence>
<dbReference type="PIRSF" id="PIRSF004692">
    <property type="entry name" value="KdsD_KpsF"/>
    <property type="match status" value="1"/>
</dbReference>
<dbReference type="GO" id="GO:1901135">
    <property type="term" value="P:carbohydrate derivative metabolic process"/>
    <property type="evidence" value="ECO:0007669"/>
    <property type="project" value="InterPro"/>
</dbReference>
<keyword evidence="2" id="KW-0677">Repeat</keyword>
<evidence type="ECO:0000256" key="3">
    <source>
        <dbReference type="ARBA" id="ARBA00023122"/>
    </source>
</evidence>